<evidence type="ECO:0000259" key="2">
    <source>
        <dbReference type="Pfam" id="PF08386"/>
    </source>
</evidence>
<keyword evidence="3" id="KW-0378">Hydrolase</keyword>
<gene>
    <name evidence="3" type="ORF">ABW18_01430</name>
</gene>
<dbReference type="InterPro" id="IPR013595">
    <property type="entry name" value="Pept_S33_TAP-like_C"/>
</dbReference>
<accession>A0ABR5IHK1</accession>
<dbReference type="Proteomes" id="UP000037247">
    <property type="component" value="Unassembled WGS sequence"/>
</dbReference>
<organism evidence="3 4">
    <name type="scientific">Gordonia jacobaea</name>
    <dbReference type="NCBI Taxonomy" id="122202"/>
    <lineage>
        <taxon>Bacteria</taxon>
        <taxon>Bacillati</taxon>
        <taxon>Actinomycetota</taxon>
        <taxon>Actinomycetes</taxon>
        <taxon>Mycobacteriales</taxon>
        <taxon>Gordoniaceae</taxon>
        <taxon>Gordonia</taxon>
    </lineage>
</organism>
<evidence type="ECO:0000313" key="3">
    <source>
        <dbReference type="EMBL" id="KNA93127.1"/>
    </source>
</evidence>
<dbReference type="Pfam" id="PF08386">
    <property type="entry name" value="Abhydrolase_4"/>
    <property type="match status" value="1"/>
</dbReference>
<comment type="caution">
    <text evidence="3">The sequence shown here is derived from an EMBL/GenBank/DDBJ whole genome shotgun (WGS) entry which is preliminary data.</text>
</comment>
<keyword evidence="4" id="KW-1185">Reference proteome</keyword>
<dbReference type="Gene3D" id="3.40.50.1820">
    <property type="entry name" value="alpha/beta hydrolase"/>
    <property type="match status" value="1"/>
</dbReference>
<dbReference type="InterPro" id="IPR029058">
    <property type="entry name" value="AB_hydrolase_fold"/>
</dbReference>
<feature type="domain" description="Peptidase S33 tripeptidyl aminopeptidase-like C-terminal" evidence="2">
    <location>
        <begin position="413"/>
        <end position="505"/>
    </location>
</feature>
<evidence type="ECO:0000256" key="1">
    <source>
        <dbReference type="SAM" id="MobiDB-lite"/>
    </source>
</evidence>
<dbReference type="GO" id="GO:0016787">
    <property type="term" value="F:hydrolase activity"/>
    <property type="evidence" value="ECO:0007669"/>
    <property type="project" value="UniProtKB-KW"/>
</dbReference>
<name>A0ABR5IHK1_9ACTN</name>
<reference evidence="3 4" key="1">
    <citation type="submission" date="2015-05" db="EMBL/GenBank/DDBJ databases">
        <title>Draft genome sequence of the bacterium Gordonia jacobaea a new member of the Gordonia genus.</title>
        <authorList>
            <person name="Jimenez-Galisteo G."/>
            <person name="Dominguez A."/>
            <person name="Munoz E."/>
            <person name="Vinas M."/>
        </authorList>
    </citation>
    <scope>NUCLEOTIDE SEQUENCE [LARGE SCALE GENOMIC DNA]</scope>
    <source>
        <strain evidence="4">mv1</strain>
    </source>
</reference>
<proteinExistence type="predicted"/>
<feature type="region of interest" description="Disordered" evidence="1">
    <location>
        <begin position="25"/>
        <end position="55"/>
    </location>
</feature>
<protein>
    <submittedName>
        <fullName evidence="3">Hydrolase</fullName>
    </submittedName>
</protein>
<feature type="compositionally biased region" description="Low complexity" evidence="1">
    <location>
        <begin position="37"/>
        <end position="52"/>
    </location>
</feature>
<dbReference type="EMBL" id="LDTZ01000013">
    <property type="protein sequence ID" value="KNA93127.1"/>
    <property type="molecule type" value="Genomic_DNA"/>
</dbReference>
<dbReference type="SUPFAM" id="SSF53474">
    <property type="entry name" value="alpha/beta-Hydrolases"/>
    <property type="match status" value="1"/>
</dbReference>
<sequence>MIGVVSALVTVLVVSSCAVGPDTGPGLVPAGDGGGNQSPASSSAAPQIPALQKPRNEFDWRECGSRVARDYSTSAPSGVTIECATLPSPIDPDRPGDTIEVALTRARAADTPADAPPLVLTSGSDLPSSRTLLLLAGGAGKKLLASNPVVAVDRRGIERSGALDCLTRDERSTIRNNGLEGGSSDTSARLTRLSAAASSAADGCTETLTPNQLHFGISYAASDLESLRERWGVDRLGLIGVGEGSDVVIAYTAQYGGRTGRIILDTPTPFGANARDTAASGATGVQAALRTFAQRCSSLPSCAFGANGTQTMQSVLDKGRNGQLGGISDTDALAAITTALALAPNTPDGINSVASAIASADRGDTRALAGFADDAASLRESDGQLVAACNDVSGPIGQNEIPGLATTWSKQNPLTGNNSALSLGRCLGWASTPVVNPPNSYPVPPLLLNGTGDPVNGGGGIATVNTLLTKAGADSVSVTWEGLGYSVLARSDCAADAVSDYVKQAPLSGPSERGCPT</sequence>
<evidence type="ECO:0000313" key="4">
    <source>
        <dbReference type="Proteomes" id="UP000037247"/>
    </source>
</evidence>